<dbReference type="GO" id="GO:0008654">
    <property type="term" value="P:phospholipid biosynthetic process"/>
    <property type="evidence" value="ECO:0007669"/>
    <property type="project" value="UniProtKB-KW"/>
</dbReference>
<dbReference type="PANTHER" id="PTHR12358">
    <property type="entry name" value="SPHINGOSINE KINASE"/>
    <property type="match status" value="1"/>
</dbReference>
<dbReference type="GO" id="GO:0005524">
    <property type="term" value="F:ATP binding"/>
    <property type="evidence" value="ECO:0007669"/>
    <property type="project" value="UniProtKB-KW"/>
</dbReference>
<dbReference type="Pfam" id="PF00781">
    <property type="entry name" value="DAGK_cat"/>
    <property type="match status" value="1"/>
</dbReference>
<name>A0AB72Z0J8_9BIFI</name>
<evidence type="ECO:0000256" key="4">
    <source>
        <dbReference type="ARBA" id="ARBA00022741"/>
    </source>
</evidence>
<keyword evidence="7" id="KW-0444">Lipid biosynthesis</keyword>
<reference evidence="10 11" key="1">
    <citation type="submission" date="2010-10" db="EMBL/GenBank/DDBJ databases">
        <authorList>
            <person name="Durkin A.S."/>
            <person name="Madupu R."/>
            <person name="Torralba M."/>
            <person name="Gillis M."/>
            <person name="Methe B."/>
            <person name="Sutton G."/>
            <person name="Nelson K.E."/>
        </authorList>
    </citation>
    <scope>NUCLEOTIDE SEQUENCE [LARGE SCALE GENOMIC DNA]</scope>
    <source>
        <strain evidence="10 11">JCVIHMP022</strain>
    </source>
</reference>
<dbReference type="PANTHER" id="PTHR12358:SF54">
    <property type="entry name" value="SPHINGOSINE KINASE RELATED PROTEIN"/>
    <property type="match status" value="1"/>
</dbReference>
<keyword evidence="4" id="KW-0547">Nucleotide-binding</keyword>
<dbReference type="InterPro" id="IPR001206">
    <property type="entry name" value="Diacylglycerol_kinase_cat_dom"/>
</dbReference>
<dbReference type="Gene3D" id="3.40.50.10330">
    <property type="entry name" value="Probable inorganic polyphosphate/atp-NAD kinase, domain 1"/>
    <property type="match status" value="1"/>
</dbReference>
<keyword evidence="7" id="KW-0443">Lipid metabolism</keyword>
<comment type="cofactor">
    <cofactor evidence="1">
        <name>Mg(2+)</name>
        <dbReference type="ChEBI" id="CHEBI:18420"/>
    </cofactor>
</comment>
<proteinExistence type="inferred from homology"/>
<evidence type="ECO:0000256" key="5">
    <source>
        <dbReference type="ARBA" id="ARBA00022777"/>
    </source>
</evidence>
<dbReference type="InterPro" id="IPR017438">
    <property type="entry name" value="ATP-NAD_kinase_N"/>
</dbReference>
<keyword evidence="8" id="KW-1208">Phospholipid metabolism</keyword>
<dbReference type="PROSITE" id="PS50146">
    <property type="entry name" value="DAGK"/>
    <property type="match status" value="1"/>
</dbReference>
<accession>A0AB72Z0J8</accession>
<dbReference type="Pfam" id="PF19279">
    <property type="entry name" value="YegS_C"/>
    <property type="match status" value="1"/>
</dbReference>
<dbReference type="InterPro" id="IPR016064">
    <property type="entry name" value="NAD/diacylglycerol_kinase_sf"/>
</dbReference>
<evidence type="ECO:0000256" key="2">
    <source>
        <dbReference type="ARBA" id="ARBA00005983"/>
    </source>
</evidence>
<keyword evidence="6" id="KW-0067">ATP-binding</keyword>
<dbReference type="InterPro" id="IPR045540">
    <property type="entry name" value="YegS/DAGK_C"/>
</dbReference>
<evidence type="ECO:0000256" key="6">
    <source>
        <dbReference type="ARBA" id="ARBA00022840"/>
    </source>
</evidence>
<dbReference type="AlphaFoldDB" id="A0AB72Z0J8"/>
<sequence>MAVKGGYRNGMNESSHSNMTVAVVGNPTSNKGRGAKTGEQVISLLQSAGDRHGFEVIDVTGTSFEDSLVKAKSRRDEYDYLVVVGGDGMIALGTNAVGCSGKPLGIVATGSGNDFARGLELPVNRVETAVDGIVGAMMRGSHIDVDMGLVTSLPGGYAVDSSTGDELPRVQEAAVTAHTVRGLLAVDPLQSNMGLDFTDEYLGEPNSLDINRYYAGMLSCGLDASINDRANHSHLPNGTLRYFAAVLVELTHMKRYGYHIKATLADGSMDERDIISPLLTVANSRHIGGGIEVSPYSRFSDGLLDLIWMDHVPNFVECAEAISHAYNGRLLASKVFGWQRIREIEISRADDGDEPPVFMADGEYIGHLPVKVTAQSRALRVLVPPAVAEAQARDGEEQTLEAIARDHRDPLTGNFLD</sequence>
<evidence type="ECO:0000313" key="11">
    <source>
        <dbReference type="Proteomes" id="UP000003457"/>
    </source>
</evidence>
<keyword evidence="3" id="KW-0808">Transferase</keyword>
<keyword evidence="5 10" id="KW-0418">Kinase</keyword>
<gene>
    <name evidence="10" type="ORF">HMPREF9003_1091</name>
</gene>
<evidence type="ECO:0000259" key="9">
    <source>
        <dbReference type="PROSITE" id="PS50146"/>
    </source>
</evidence>
<evidence type="ECO:0000256" key="1">
    <source>
        <dbReference type="ARBA" id="ARBA00001946"/>
    </source>
</evidence>
<feature type="domain" description="DAGKc" evidence="9">
    <location>
        <begin position="16"/>
        <end position="154"/>
    </location>
</feature>
<dbReference type="Gene3D" id="2.60.200.40">
    <property type="match status" value="1"/>
</dbReference>
<dbReference type="InterPro" id="IPR050187">
    <property type="entry name" value="Lipid_Phosphate_FormReg"/>
</dbReference>
<organism evidence="10 11">
    <name type="scientific">Bifidobacterium dentium JCVIHMP022</name>
    <dbReference type="NCBI Taxonomy" id="553191"/>
    <lineage>
        <taxon>Bacteria</taxon>
        <taxon>Bacillati</taxon>
        <taxon>Actinomycetota</taxon>
        <taxon>Actinomycetes</taxon>
        <taxon>Bifidobacteriales</taxon>
        <taxon>Bifidobacteriaceae</taxon>
        <taxon>Bifidobacterium</taxon>
    </lineage>
</organism>
<comment type="similarity">
    <text evidence="2">Belongs to the diacylglycerol/lipid kinase family.</text>
</comment>
<dbReference type="SUPFAM" id="SSF111331">
    <property type="entry name" value="NAD kinase/diacylglycerol kinase-like"/>
    <property type="match status" value="1"/>
</dbReference>
<evidence type="ECO:0000256" key="3">
    <source>
        <dbReference type="ARBA" id="ARBA00022679"/>
    </source>
</evidence>
<dbReference type="GO" id="GO:0016301">
    <property type="term" value="F:kinase activity"/>
    <property type="evidence" value="ECO:0007669"/>
    <property type="project" value="UniProtKB-KW"/>
</dbReference>
<protein>
    <submittedName>
        <fullName evidence="10">Diacylglycerol kinase catalytic domain protein</fullName>
    </submittedName>
</protein>
<keyword evidence="7" id="KW-0594">Phospholipid biosynthesis</keyword>
<evidence type="ECO:0000313" key="10">
    <source>
        <dbReference type="EMBL" id="EFO77602.1"/>
    </source>
</evidence>
<evidence type="ECO:0000256" key="8">
    <source>
        <dbReference type="ARBA" id="ARBA00023264"/>
    </source>
</evidence>
<comment type="caution">
    <text evidence="10">The sequence shown here is derived from an EMBL/GenBank/DDBJ whole genome shotgun (WGS) entry which is preliminary data.</text>
</comment>
<evidence type="ECO:0000256" key="7">
    <source>
        <dbReference type="ARBA" id="ARBA00023209"/>
    </source>
</evidence>
<dbReference type="EMBL" id="AEHJ01000026">
    <property type="protein sequence ID" value="EFO77602.1"/>
    <property type="molecule type" value="Genomic_DNA"/>
</dbReference>
<dbReference type="Proteomes" id="UP000003457">
    <property type="component" value="Unassembled WGS sequence"/>
</dbReference>